<feature type="non-terminal residue" evidence="2">
    <location>
        <position position="1"/>
    </location>
</feature>
<dbReference type="AlphaFoldDB" id="A0A4V3XFZ3"/>
<dbReference type="EMBL" id="SGPM01000540">
    <property type="protein sequence ID" value="THH19423.1"/>
    <property type="molecule type" value="Genomic_DNA"/>
</dbReference>
<accession>A0A4V3XFZ3</accession>
<dbReference type="Proteomes" id="UP000308730">
    <property type="component" value="Unassembled WGS sequence"/>
</dbReference>
<evidence type="ECO:0000313" key="2">
    <source>
        <dbReference type="EMBL" id="THH19423.1"/>
    </source>
</evidence>
<name>A0A4V3XFZ3_9APHY</name>
<feature type="region of interest" description="Disordered" evidence="1">
    <location>
        <begin position="1"/>
        <end position="21"/>
    </location>
</feature>
<sequence length="69" mass="6719">DSWANTHPNSTGTGAGVGSTASGAMNTAASMTYNAASVSAGAAQMAYGTAVGDESHKKAGKEAVWGKDV</sequence>
<proteinExistence type="predicted"/>
<evidence type="ECO:0000256" key="1">
    <source>
        <dbReference type="SAM" id="MobiDB-lite"/>
    </source>
</evidence>
<protein>
    <submittedName>
        <fullName evidence="2">Uncharacterized protein</fullName>
    </submittedName>
</protein>
<comment type="caution">
    <text evidence="2">The sequence shown here is derived from an EMBL/GenBank/DDBJ whole genome shotgun (WGS) entry which is preliminary data.</text>
</comment>
<keyword evidence="3" id="KW-1185">Reference proteome</keyword>
<reference evidence="2 3" key="1">
    <citation type="submission" date="2019-02" db="EMBL/GenBank/DDBJ databases">
        <title>Genome sequencing of the rare red list fungi Antrodiella citrinella (Flaviporus citrinellus).</title>
        <authorList>
            <person name="Buettner E."/>
            <person name="Kellner H."/>
        </authorList>
    </citation>
    <scope>NUCLEOTIDE SEQUENCE [LARGE SCALE GENOMIC DNA]</scope>
    <source>
        <strain evidence="2 3">DSM 108506</strain>
    </source>
</reference>
<organism evidence="2 3">
    <name type="scientific">Antrodiella citrinella</name>
    <dbReference type="NCBI Taxonomy" id="2447956"/>
    <lineage>
        <taxon>Eukaryota</taxon>
        <taxon>Fungi</taxon>
        <taxon>Dikarya</taxon>
        <taxon>Basidiomycota</taxon>
        <taxon>Agaricomycotina</taxon>
        <taxon>Agaricomycetes</taxon>
        <taxon>Polyporales</taxon>
        <taxon>Steccherinaceae</taxon>
        <taxon>Antrodiella</taxon>
    </lineage>
</organism>
<gene>
    <name evidence="2" type="ORF">EUX98_g8779</name>
</gene>
<evidence type="ECO:0000313" key="3">
    <source>
        <dbReference type="Proteomes" id="UP000308730"/>
    </source>
</evidence>